<reference evidence="4 5" key="1">
    <citation type="submission" date="2016-01" db="EMBL/GenBank/DDBJ databases">
        <title>Complete genome sequence of a soil Actinobacterium, Isoptericola dokdonensis DS-3.</title>
        <authorList>
            <person name="Kwon S.-K."/>
            <person name="Kim J.F."/>
        </authorList>
    </citation>
    <scope>NUCLEOTIDE SEQUENCE [LARGE SCALE GENOMIC DNA]</scope>
    <source>
        <strain evidence="4 5">DS-3</strain>
    </source>
</reference>
<keyword evidence="5" id="KW-1185">Reference proteome</keyword>
<dbReference type="FunFam" id="3.40.50.720:FF:000084">
    <property type="entry name" value="Short-chain dehydrogenase reductase"/>
    <property type="match status" value="1"/>
</dbReference>
<name>A0A168ES86_9MICO</name>
<comment type="similarity">
    <text evidence="1">Belongs to the short-chain dehydrogenases/reductases (SDR) family.</text>
</comment>
<accession>A0A168ES86</accession>
<dbReference type="PATRIC" id="fig|1300344.3.peg.834"/>
<dbReference type="PANTHER" id="PTHR42760:SF133">
    <property type="entry name" value="3-OXOACYL-[ACYL-CARRIER-PROTEIN] REDUCTASE"/>
    <property type="match status" value="1"/>
</dbReference>
<evidence type="ECO:0000256" key="1">
    <source>
        <dbReference type="ARBA" id="ARBA00006484"/>
    </source>
</evidence>
<dbReference type="EC" id="1.1.1.53" evidence="4"/>
<dbReference type="EMBL" id="CP014209">
    <property type="protein sequence ID" value="ANC30406.1"/>
    <property type="molecule type" value="Genomic_DNA"/>
</dbReference>
<dbReference type="NCBIfam" id="NF005559">
    <property type="entry name" value="PRK07231.1"/>
    <property type="match status" value="1"/>
</dbReference>
<evidence type="ECO:0000313" key="5">
    <source>
        <dbReference type="Proteomes" id="UP000076794"/>
    </source>
</evidence>
<dbReference type="STRING" id="1300344.I598_0831"/>
<keyword evidence="2 4" id="KW-0560">Oxidoreductase</keyword>
<dbReference type="SUPFAM" id="SSF51735">
    <property type="entry name" value="NAD(P)-binding Rossmann-fold domains"/>
    <property type="match status" value="1"/>
</dbReference>
<dbReference type="SMART" id="SM00822">
    <property type="entry name" value="PKS_KR"/>
    <property type="match status" value="1"/>
</dbReference>
<proteinExistence type="inferred from homology"/>
<dbReference type="Gene3D" id="3.40.50.720">
    <property type="entry name" value="NAD(P)-binding Rossmann-like Domain"/>
    <property type="match status" value="1"/>
</dbReference>
<dbReference type="InterPro" id="IPR020904">
    <property type="entry name" value="Sc_DH/Rdtase_CS"/>
</dbReference>
<feature type="domain" description="Ketoreductase" evidence="3">
    <location>
        <begin position="14"/>
        <end position="185"/>
    </location>
</feature>
<dbReference type="PANTHER" id="PTHR42760">
    <property type="entry name" value="SHORT-CHAIN DEHYDROGENASES/REDUCTASES FAMILY MEMBER"/>
    <property type="match status" value="1"/>
</dbReference>
<evidence type="ECO:0000256" key="2">
    <source>
        <dbReference type="ARBA" id="ARBA00023002"/>
    </source>
</evidence>
<dbReference type="AlphaFoldDB" id="A0A168ES86"/>
<gene>
    <name evidence="4" type="primary">fabG3</name>
    <name evidence="4" type="ORF">I598_0831</name>
</gene>
<sequence>MTAAATTLFDLSGRVALVTGGARGIGAAYVRALHDAGARVVVADLLEDEGSALAADLGDRVRFARLDVTDEDGWAAVVADVVAGWGGLDVLVNNAGIANAGPIEHYPRAKWDAVIAVNLTGVYLGCRAVVAALRARGGGSIVNISSVEGMRGSTHLHGYVASKFGVRGLTKSLAVELGADGIRVNSVHPGFVETDMTARIDPSGLPIPLRRGGRPDDLTGTLLYLASDASAYVTGAELVVDGGMINGVGHL</sequence>
<dbReference type="Proteomes" id="UP000076794">
    <property type="component" value="Chromosome"/>
</dbReference>
<dbReference type="Pfam" id="PF13561">
    <property type="entry name" value="adh_short_C2"/>
    <property type="match status" value="1"/>
</dbReference>
<dbReference type="PRINTS" id="PR00081">
    <property type="entry name" value="GDHRDH"/>
</dbReference>
<evidence type="ECO:0000259" key="3">
    <source>
        <dbReference type="SMART" id="SM00822"/>
    </source>
</evidence>
<dbReference type="InterPro" id="IPR057326">
    <property type="entry name" value="KR_dom"/>
</dbReference>
<dbReference type="KEGG" id="ido:I598_0831"/>
<dbReference type="InterPro" id="IPR036291">
    <property type="entry name" value="NAD(P)-bd_dom_sf"/>
</dbReference>
<evidence type="ECO:0000313" key="4">
    <source>
        <dbReference type="EMBL" id="ANC30406.1"/>
    </source>
</evidence>
<dbReference type="GO" id="GO:0047044">
    <property type="term" value="F:androstan-3-alpha,17-beta-diol dehydrogenase (NAD+) activity"/>
    <property type="evidence" value="ECO:0007669"/>
    <property type="project" value="UniProtKB-EC"/>
</dbReference>
<dbReference type="PRINTS" id="PR00080">
    <property type="entry name" value="SDRFAMILY"/>
</dbReference>
<dbReference type="PROSITE" id="PS00061">
    <property type="entry name" value="ADH_SHORT"/>
    <property type="match status" value="1"/>
</dbReference>
<protein>
    <submittedName>
        <fullName evidence="4">3-alpha-(Or 20-beta)-hydroxysteroid dehydrogenase</fullName>
        <ecNumber evidence="4">1.1.1.53</ecNumber>
    </submittedName>
</protein>
<dbReference type="InterPro" id="IPR002347">
    <property type="entry name" value="SDR_fam"/>
</dbReference>
<dbReference type="RefSeq" id="WP_232314258.1">
    <property type="nucleotide sequence ID" value="NZ_CP014209.1"/>
</dbReference>
<organism evidence="4 5">
    <name type="scientific">Isoptericola dokdonensis DS-3</name>
    <dbReference type="NCBI Taxonomy" id="1300344"/>
    <lineage>
        <taxon>Bacteria</taxon>
        <taxon>Bacillati</taxon>
        <taxon>Actinomycetota</taxon>
        <taxon>Actinomycetes</taxon>
        <taxon>Micrococcales</taxon>
        <taxon>Promicromonosporaceae</taxon>
        <taxon>Isoptericola</taxon>
    </lineage>
</organism>